<dbReference type="Proteomes" id="UP001295469">
    <property type="component" value="Chromosome C08"/>
</dbReference>
<dbReference type="AlphaFoldDB" id="A0A816UVC3"/>
<evidence type="ECO:0000313" key="1">
    <source>
        <dbReference type="EMBL" id="CAF2115766.1"/>
    </source>
</evidence>
<name>A0A816UVC3_BRANA</name>
<proteinExistence type="predicted"/>
<protein>
    <submittedName>
        <fullName evidence="1">(rape) hypothetical protein</fullName>
    </submittedName>
</protein>
<sequence>MGYHPNQNPNQSSIFSSSWCLMSSAPSLFFVVRSYGESPPHYSGHIRRRRTTSASLRSAQIWSPCGPSSPSQSKGSRATMVKFMHFAPFSPLSFRCFLFDFRLADLHQSPFDFKSNFLKCILTPLPRPRSQSENSKAIIVKYQSFALWFFKF</sequence>
<dbReference type="EMBL" id="HG994372">
    <property type="protein sequence ID" value="CAF2115766.1"/>
    <property type="molecule type" value="Genomic_DNA"/>
</dbReference>
<accession>A0A816UVC3</accession>
<reference evidence="1" key="1">
    <citation type="submission" date="2021-01" db="EMBL/GenBank/DDBJ databases">
        <authorList>
            <consortium name="Genoscope - CEA"/>
            <person name="William W."/>
        </authorList>
    </citation>
    <scope>NUCLEOTIDE SEQUENCE</scope>
</reference>
<organism evidence="1">
    <name type="scientific">Brassica napus</name>
    <name type="common">Rape</name>
    <dbReference type="NCBI Taxonomy" id="3708"/>
    <lineage>
        <taxon>Eukaryota</taxon>
        <taxon>Viridiplantae</taxon>
        <taxon>Streptophyta</taxon>
        <taxon>Embryophyta</taxon>
        <taxon>Tracheophyta</taxon>
        <taxon>Spermatophyta</taxon>
        <taxon>Magnoliopsida</taxon>
        <taxon>eudicotyledons</taxon>
        <taxon>Gunneridae</taxon>
        <taxon>Pentapetalae</taxon>
        <taxon>rosids</taxon>
        <taxon>malvids</taxon>
        <taxon>Brassicales</taxon>
        <taxon>Brassicaceae</taxon>
        <taxon>Brassiceae</taxon>
        <taxon>Brassica</taxon>
    </lineage>
</organism>
<gene>
    <name evidence="1" type="ORF">DARMORV10_C08P47730.1</name>
</gene>